<dbReference type="AlphaFoldDB" id="A0A6J8CXQ4"/>
<dbReference type="Proteomes" id="UP000507470">
    <property type="component" value="Unassembled WGS sequence"/>
</dbReference>
<dbReference type="EMBL" id="CACVKT020006043">
    <property type="protein sequence ID" value="CAC5399660.1"/>
    <property type="molecule type" value="Genomic_DNA"/>
</dbReference>
<gene>
    <name evidence="3" type="ORF">MCOR_33903</name>
</gene>
<keyword evidence="1" id="KW-0175">Coiled coil</keyword>
<protein>
    <submittedName>
        <fullName evidence="3">Uncharacterized protein</fullName>
    </submittedName>
</protein>
<dbReference type="Gene3D" id="3.40.50.1110">
    <property type="entry name" value="SGNH hydrolase"/>
    <property type="match status" value="1"/>
</dbReference>
<dbReference type="OrthoDB" id="6176019at2759"/>
<name>A0A6J8CXQ4_MYTCO</name>
<evidence type="ECO:0000313" key="3">
    <source>
        <dbReference type="EMBL" id="CAC5399660.1"/>
    </source>
</evidence>
<evidence type="ECO:0000256" key="1">
    <source>
        <dbReference type="SAM" id="Coils"/>
    </source>
</evidence>
<dbReference type="SUPFAM" id="SSF52266">
    <property type="entry name" value="SGNH hydrolase"/>
    <property type="match status" value="1"/>
</dbReference>
<accession>A0A6J8CXQ4</accession>
<feature type="coiled-coil region" evidence="1">
    <location>
        <begin position="297"/>
        <end position="356"/>
    </location>
</feature>
<dbReference type="CDD" id="cd00229">
    <property type="entry name" value="SGNH_hydrolase"/>
    <property type="match status" value="1"/>
</dbReference>
<feature type="region of interest" description="Disordered" evidence="2">
    <location>
        <begin position="583"/>
        <end position="610"/>
    </location>
</feature>
<feature type="compositionally biased region" description="Gly residues" evidence="2">
    <location>
        <begin position="601"/>
        <end position="610"/>
    </location>
</feature>
<reference evidence="3 4" key="1">
    <citation type="submission" date="2020-06" db="EMBL/GenBank/DDBJ databases">
        <authorList>
            <person name="Li R."/>
            <person name="Bekaert M."/>
        </authorList>
    </citation>
    <scope>NUCLEOTIDE SEQUENCE [LARGE SCALE GENOMIC DNA]</scope>
    <source>
        <strain evidence="4">wild</strain>
    </source>
</reference>
<evidence type="ECO:0000313" key="4">
    <source>
        <dbReference type="Proteomes" id="UP000507470"/>
    </source>
</evidence>
<proteinExistence type="predicted"/>
<sequence length="610" mass="69119">MQHTCDKTDKMAGLDQNIVNGGPELLDIIDFSMDKVYKDYPVKMFPKILHKRTGKAKKCLFEDIDINLYEKEARMITFFTNVERIHPWIKTLDLFYYDHMGNNDKFDIKWYDVPTTWSDPNDNNNSIVIEILDKEQTLQFNITFFVTTGTIRVQGSKYMTFVHSHFPVLTQILAKVIDNATHATVEEQFDPDQTLKDVNDNTVSSKLDDSLTSIKSTIHKDVHERTNTPTVTCSTSENTNLVDHFSHIEKTITEAIIQTASQQSNAYTKLMTAITTSCETLTTIIKANPRAKDQSEVTSLQKTISTLRDRLLHLENQLKIQDGNIQIERSNNEANIKSLQSLLDETRKQLQQSCETSQYEFNQYTEKNKAQDEVIQLKLHIAAQLDANMAKETSATNKAATNQQQHTYDTQSKPKVLFLGTSNIKAINEAKLTTAATVEKVVKYTLKETVAFVTSHEDRPDLVVLHSLTNDLKHLTPQQCIDELNQLISLIHGKWSLAKIIISLTTPRKDDIGFFTNGQIINALVKQSIIGNKVSSVTYCEHSNMLLQGNPINDLLTDDKYHLSTKGVSILASNIKKSIHSALDIPMPTQQRGRSQSKGPRGYGRGTRRR</sequence>
<evidence type="ECO:0000256" key="2">
    <source>
        <dbReference type="SAM" id="MobiDB-lite"/>
    </source>
</evidence>
<organism evidence="3 4">
    <name type="scientific">Mytilus coruscus</name>
    <name type="common">Sea mussel</name>
    <dbReference type="NCBI Taxonomy" id="42192"/>
    <lineage>
        <taxon>Eukaryota</taxon>
        <taxon>Metazoa</taxon>
        <taxon>Spiralia</taxon>
        <taxon>Lophotrochozoa</taxon>
        <taxon>Mollusca</taxon>
        <taxon>Bivalvia</taxon>
        <taxon>Autobranchia</taxon>
        <taxon>Pteriomorphia</taxon>
        <taxon>Mytilida</taxon>
        <taxon>Mytiloidea</taxon>
        <taxon>Mytilidae</taxon>
        <taxon>Mytilinae</taxon>
        <taxon>Mytilus</taxon>
    </lineage>
</organism>
<dbReference type="InterPro" id="IPR036514">
    <property type="entry name" value="SGNH_hydro_sf"/>
</dbReference>
<keyword evidence="4" id="KW-1185">Reference proteome</keyword>
<feature type="compositionally biased region" description="Polar residues" evidence="2">
    <location>
        <begin position="588"/>
        <end position="598"/>
    </location>
</feature>